<dbReference type="Proteomes" id="UP000273278">
    <property type="component" value="Chromosome"/>
</dbReference>
<evidence type="ECO:0000313" key="2">
    <source>
        <dbReference type="Proteomes" id="UP000273278"/>
    </source>
</evidence>
<dbReference type="OMA" id="WPEGPNV"/>
<gene>
    <name evidence="1" type="ORF">BKD89_01975</name>
</gene>
<proteinExistence type="predicted"/>
<dbReference type="EMBL" id="CP017686">
    <property type="protein sequence ID" value="AYQ54579.1"/>
    <property type="molecule type" value="Genomic_DNA"/>
</dbReference>
<dbReference type="GeneID" id="41321197"/>
<name>A0A3G3IFR9_9ARCH</name>
<accession>A0A3G3IFR9</accession>
<dbReference type="AlphaFoldDB" id="A0A3G3IFR9"/>
<reference evidence="1 2" key="1">
    <citation type="submission" date="2016-10" db="EMBL/GenBank/DDBJ databases">
        <title>Complete genome of the TMA-utilizing, human hosted archaeon Methanomethylophilus alvus Gen. nov, sp. nov., strain Mx-05, derived from a pure culture.</title>
        <authorList>
            <person name="Brugere J.-F."/>
            <person name="Ben Hania W."/>
            <person name="Chaudhary P.P."/>
            <person name="Gaci N."/>
            <person name="Borrel G."/>
            <person name="Cao Van Tuat L."/>
            <person name="Fardeau M.-L."/>
            <person name="Harris H.M.B."/>
            <person name="O'Toole P.W."/>
            <person name="Ollivier B."/>
        </authorList>
    </citation>
    <scope>NUCLEOTIDE SEQUENCE [LARGE SCALE GENOMIC DNA]</scope>
    <source>
        <strain evidence="1 2">Mx-05</strain>
    </source>
</reference>
<protein>
    <submittedName>
        <fullName evidence="1">Uncharacterized protein</fullName>
    </submittedName>
</protein>
<organism evidence="1 2">
    <name type="scientific">Methanomethylophilus alvi</name>
    <dbReference type="NCBI Taxonomy" id="1291540"/>
    <lineage>
        <taxon>Archaea</taxon>
        <taxon>Methanobacteriati</taxon>
        <taxon>Thermoplasmatota</taxon>
        <taxon>Thermoplasmata</taxon>
        <taxon>Methanomassiliicoccales</taxon>
        <taxon>Methanomethylophilaceae</taxon>
        <taxon>Methanomethylophilus</taxon>
    </lineage>
</organism>
<sequence>MSVDGPEEPLEIVKNLRGVVHAFYLSEDILSKMKEEEAKVRAAGGNIDVDNQGFSQALTRQHVIAIIKDPRFRPPPEPTVTLMSEDGKTMGVEVFPFTLEQYAKRDDVVWLSDAFVMFPEVHGDGGEKFVMPPVSFPELNPSNGCKNVISCSPAPTCDLLMRQHYKYPDDPKLASVLIAFDDCPKDPSFKTDLSSVTIPTKI</sequence>
<dbReference type="RefSeq" id="WP_015504297.1">
    <property type="nucleotide sequence ID" value="NZ_CAYARP010000052.1"/>
</dbReference>
<evidence type="ECO:0000313" key="1">
    <source>
        <dbReference type="EMBL" id="AYQ54579.1"/>
    </source>
</evidence>